<feature type="signal peptide" evidence="1">
    <location>
        <begin position="1"/>
        <end position="21"/>
    </location>
</feature>
<dbReference type="PROSITE" id="PS50853">
    <property type="entry name" value="FN3"/>
    <property type="match status" value="1"/>
</dbReference>
<reference evidence="3 4" key="1">
    <citation type="journal article" date="2018" name="Plant J.">
        <title>Genome sequences of Chlorella sorokiniana UTEX 1602 and Micractinium conductrix SAG 241.80: implications to maltose excretion by a green alga.</title>
        <authorList>
            <person name="Arriola M.B."/>
            <person name="Velmurugan N."/>
            <person name="Zhang Y."/>
            <person name="Plunkett M.H."/>
            <person name="Hondzo H."/>
            <person name="Barney B.M."/>
        </authorList>
    </citation>
    <scope>NUCLEOTIDE SEQUENCE [LARGE SCALE GENOMIC DNA]</scope>
    <source>
        <strain evidence="4">UTEX 1602</strain>
    </source>
</reference>
<dbReference type="Proteomes" id="UP000239899">
    <property type="component" value="Unassembled WGS sequence"/>
</dbReference>
<protein>
    <submittedName>
        <fullName evidence="3">Fibronectin type III domain</fullName>
    </submittedName>
</protein>
<sequence length="158" mass="15714">MARSAAAALLLLLACAGAAHAQLLGSRLLCAGRTPASVTGLKATPGNGQFALAWQPVPCAAAYRLTAQRTDVQNTNTLRFEVAAPGTTAVVNNVANGASYRVTIAACNGDLCSAPAVLAGVVPAPTAAGTVPATPTGPVVQNVNGTAFKIPQKRAPVS</sequence>
<evidence type="ECO:0000259" key="2">
    <source>
        <dbReference type="PROSITE" id="PS50853"/>
    </source>
</evidence>
<proteinExistence type="predicted"/>
<keyword evidence="1" id="KW-0732">Signal</keyword>
<keyword evidence="4" id="KW-1185">Reference proteome</keyword>
<gene>
    <name evidence="3" type="ORF">C2E21_4434</name>
</gene>
<feature type="domain" description="Fibronectin type-III" evidence="2">
    <location>
        <begin position="34"/>
        <end position="126"/>
    </location>
</feature>
<dbReference type="EMBL" id="LHPG02000008">
    <property type="protein sequence ID" value="PRW56704.1"/>
    <property type="molecule type" value="Genomic_DNA"/>
</dbReference>
<organism evidence="3 4">
    <name type="scientific">Chlorella sorokiniana</name>
    <name type="common">Freshwater green alga</name>
    <dbReference type="NCBI Taxonomy" id="3076"/>
    <lineage>
        <taxon>Eukaryota</taxon>
        <taxon>Viridiplantae</taxon>
        <taxon>Chlorophyta</taxon>
        <taxon>core chlorophytes</taxon>
        <taxon>Trebouxiophyceae</taxon>
        <taxon>Chlorellales</taxon>
        <taxon>Chlorellaceae</taxon>
        <taxon>Chlorella clade</taxon>
        <taxon>Chlorella</taxon>
    </lineage>
</organism>
<dbReference type="InterPro" id="IPR003961">
    <property type="entry name" value="FN3_dom"/>
</dbReference>
<accession>A0A2P6TRM4</accession>
<dbReference type="PROSITE" id="PS51257">
    <property type="entry name" value="PROKAR_LIPOPROTEIN"/>
    <property type="match status" value="1"/>
</dbReference>
<dbReference type="Gene3D" id="2.60.40.10">
    <property type="entry name" value="Immunoglobulins"/>
    <property type="match status" value="1"/>
</dbReference>
<name>A0A2P6TRM4_CHLSO</name>
<dbReference type="OrthoDB" id="10389768at2759"/>
<dbReference type="InterPro" id="IPR013783">
    <property type="entry name" value="Ig-like_fold"/>
</dbReference>
<evidence type="ECO:0000256" key="1">
    <source>
        <dbReference type="SAM" id="SignalP"/>
    </source>
</evidence>
<evidence type="ECO:0000313" key="4">
    <source>
        <dbReference type="Proteomes" id="UP000239899"/>
    </source>
</evidence>
<dbReference type="AlphaFoldDB" id="A0A2P6TRM4"/>
<evidence type="ECO:0000313" key="3">
    <source>
        <dbReference type="EMBL" id="PRW56704.1"/>
    </source>
</evidence>
<feature type="chain" id="PRO_5015186193" evidence="1">
    <location>
        <begin position="22"/>
        <end position="158"/>
    </location>
</feature>
<dbReference type="CDD" id="cd00063">
    <property type="entry name" value="FN3"/>
    <property type="match status" value="1"/>
</dbReference>
<comment type="caution">
    <text evidence="3">The sequence shown here is derived from an EMBL/GenBank/DDBJ whole genome shotgun (WGS) entry which is preliminary data.</text>
</comment>
<dbReference type="InterPro" id="IPR036116">
    <property type="entry name" value="FN3_sf"/>
</dbReference>
<dbReference type="SUPFAM" id="SSF49265">
    <property type="entry name" value="Fibronectin type III"/>
    <property type="match status" value="1"/>
</dbReference>